<organism evidence="1">
    <name type="scientific">Anopheles triannulatus</name>
    <dbReference type="NCBI Taxonomy" id="58253"/>
    <lineage>
        <taxon>Eukaryota</taxon>
        <taxon>Metazoa</taxon>
        <taxon>Ecdysozoa</taxon>
        <taxon>Arthropoda</taxon>
        <taxon>Hexapoda</taxon>
        <taxon>Insecta</taxon>
        <taxon>Pterygota</taxon>
        <taxon>Neoptera</taxon>
        <taxon>Endopterygota</taxon>
        <taxon>Diptera</taxon>
        <taxon>Nematocera</taxon>
        <taxon>Culicoidea</taxon>
        <taxon>Culicidae</taxon>
        <taxon>Anophelinae</taxon>
        <taxon>Anopheles</taxon>
    </lineage>
</organism>
<reference evidence="1" key="1">
    <citation type="submission" date="2018-01" db="EMBL/GenBank/DDBJ databases">
        <title>An insight into the sialome of Amazonian anophelines.</title>
        <authorList>
            <person name="Ribeiro J.M."/>
            <person name="Scarpassa V."/>
            <person name="Calvo E."/>
        </authorList>
    </citation>
    <scope>NUCLEOTIDE SEQUENCE</scope>
    <source>
        <tissue evidence="1">Salivary glands</tissue>
    </source>
</reference>
<proteinExistence type="predicted"/>
<dbReference type="EMBL" id="GGFK01012185">
    <property type="protein sequence ID" value="MBW45506.1"/>
    <property type="molecule type" value="Transcribed_RNA"/>
</dbReference>
<dbReference type="GO" id="GO:0070876">
    <property type="term" value="C:SOSS complex"/>
    <property type="evidence" value="ECO:0007669"/>
    <property type="project" value="InterPro"/>
</dbReference>
<sequence length="119" mass="12551">MAFPPSGANQDLTKKILEDIQIKKQLLQKGGNSTSAGFANLYTPSSVFSGPQYAANNTGAPLSTDGCVNAVAKAVWNQAITQSFGSFIPQDSVFGNCILPVLPRYENPPANAFNSPSKT</sequence>
<dbReference type="AlphaFoldDB" id="A0A2M4AXI2"/>
<evidence type="ECO:0000313" key="1">
    <source>
        <dbReference type="EMBL" id="MBW45506.1"/>
    </source>
</evidence>
<protein>
    <submittedName>
        <fullName evidence="1">Uncharacterized protein</fullName>
    </submittedName>
</protein>
<name>A0A2M4AXI2_9DIPT</name>
<accession>A0A2M4AXI2</accession>
<dbReference type="Pfam" id="PF15925">
    <property type="entry name" value="SOSSC"/>
    <property type="match status" value="1"/>
</dbReference>
<dbReference type="InterPro" id="IPR031821">
    <property type="entry name" value="SOSSC"/>
</dbReference>
<dbReference type="GO" id="GO:0006281">
    <property type="term" value="P:DNA repair"/>
    <property type="evidence" value="ECO:0007669"/>
    <property type="project" value="InterPro"/>
</dbReference>